<reference evidence="2" key="2">
    <citation type="submission" date="2015-08" db="EMBL/GenBank/DDBJ databases">
        <authorList>
            <person name="Babu N.S."/>
            <person name="Beckwith C.J."/>
            <person name="Beseler K.G."/>
            <person name="Brison A."/>
            <person name="Carone J.V."/>
            <person name="Caskin T.P."/>
            <person name="Diamond M."/>
            <person name="Durham M.E."/>
            <person name="Foxe J.M."/>
            <person name="Go M."/>
            <person name="Henderson B.A."/>
            <person name="Jones I.B."/>
            <person name="McGettigan J.A."/>
            <person name="Micheletti S.J."/>
            <person name="Nasrallah M.E."/>
            <person name="Ortiz D."/>
            <person name="Piller C.R."/>
            <person name="Privatt S.R."/>
            <person name="Schneider S.L."/>
            <person name="Sharp S."/>
            <person name="Smith T.C."/>
            <person name="Stanton J.D."/>
            <person name="Ullery H.E."/>
            <person name="Wilson R.J."/>
            <person name="Serrano M.G."/>
            <person name="Buck G."/>
            <person name="Lee V."/>
            <person name="Wang Y."/>
            <person name="Carvalho R."/>
            <person name="Voegtly L."/>
            <person name="Shi R."/>
            <person name="Duckworth R."/>
            <person name="Johnson A."/>
            <person name="Loviza R."/>
            <person name="Walstead R."/>
            <person name="Shah Z."/>
            <person name="Kiflezghi M."/>
            <person name="Wade K."/>
            <person name="Ball S.L."/>
            <person name="Bradley K.W."/>
            <person name="Asai D.J."/>
            <person name="Bowman C.A."/>
            <person name="Russell D.A."/>
            <person name="Pope W.H."/>
            <person name="Jacobs-Sera D."/>
            <person name="Hendrix R.W."/>
            <person name="Hatfull G.F."/>
        </authorList>
    </citation>
    <scope>NUCLEOTIDE SEQUENCE [LARGE SCALE GENOMIC DNA]</scope>
</reference>
<dbReference type="Proteomes" id="UP000199752">
    <property type="component" value="Chromosome 3"/>
</dbReference>
<dbReference type="EMBL" id="JTAI01000024">
    <property type="protein sequence ID" value="PPS92496.1"/>
    <property type="molecule type" value="Genomic_DNA"/>
</dbReference>
<dbReference type="VEuPathDB" id="CryptoDB:ChTU502y2012_384g0335"/>
<feature type="region of interest" description="Disordered" evidence="1">
    <location>
        <begin position="230"/>
        <end position="249"/>
    </location>
</feature>
<sequence>MLSKEEILDEIILERLNSAISRVSRCMSCKLNKSKYFDIVENILICKRRLKKSQKFKVVGAHKITSKEIDLLEKNIDQLSFKTNKRAGFSFKNFFSKYFGSKKHSYSSILKEKERMETSRLESENYSDFEWNLFSKEQNFSRRNTFDFCSIYEDEKLVSLPFASNKKYASVDCDGRYVFTNENLNYNFRPLDEDLNCRYKNIGYESSGGLSVNCNDKTYEYNEDHYITQDHLNTNNKPNVTSKNPFDLF</sequence>
<evidence type="ECO:0000256" key="1">
    <source>
        <dbReference type="SAM" id="MobiDB-lite"/>
    </source>
</evidence>
<accession>A0A0S4TE41</accession>
<evidence type="ECO:0000313" key="4">
    <source>
        <dbReference type="Proteomes" id="UP001429100"/>
    </source>
</evidence>
<dbReference type="VEuPathDB" id="CryptoDB:Chro.30015"/>
<keyword evidence="4" id="KW-1185">Reference proteome</keyword>
<dbReference type="VEuPathDB" id="CryptoDB:CHUDEA3_60"/>
<reference evidence="3 4" key="1">
    <citation type="submission" date="2014-11" db="EMBL/GenBank/DDBJ databases">
        <title>Comparative genomic analysis of Cryptosporidium hominis reveals occurrence of genetic recombination in virulent subtypes.</title>
        <authorList>
            <person name="Guo Y."/>
            <person name="Tang K."/>
            <person name="Frace M."/>
            <person name="Li N."/>
            <person name="Roellig D.M."/>
            <person name="Sammons S."/>
            <person name="Knipe K."/>
            <person name="Rowe L."/>
            <person name="Feng Y."/>
            <person name="Xiao L."/>
        </authorList>
    </citation>
    <scope>NUCLEOTIDE SEQUENCE [LARGE SCALE GENOMIC DNA]</scope>
    <source>
        <strain evidence="3">30976</strain>
    </source>
</reference>
<protein>
    <submittedName>
        <fullName evidence="2">Uncharacterized protein</fullName>
    </submittedName>
</protein>
<reference evidence="3 4" key="3">
    <citation type="submission" date="2017-10" db="EMBL/GenBank/DDBJ databases">
        <title>Consistent, comparative and evidence-based genome annotation and re-annotation for the closely-related species, Cryptosporidium parvum, C. hominis and C. tyzzeri.</title>
        <authorList>
            <person name="Baptista R.P."/>
            <person name="Li Y."/>
            <person name="Sateriale A."/>
            <person name="Striepen B."/>
            <person name="Kissinger J.C."/>
        </authorList>
    </citation>
    <scope>NUCLEOTIDE SEQUENCE [LARGE SCALE GENOMIC DNA]</scope>
    <source>
        <strain evidence="3">30976</strain>
    </source>
</reference>
<dbReference type="OrthoDB" id="10281157at2759"/>
<dbReference type="VEuPathDB" id="CryptoDB:GY17_00003900"/>
<organism evidence="2">
    <name type="scientific">Cryptosporidium hominis</name>
    <dbReference type="NCBI Taxonomy" id="237895"/>
    <lineage>
        <taxon>Eukaryota</taxon>
        <taxon>Sar</taxon>
        <taxon>Alveolata</taxon>
        <taxon>Apicomplexa</taxon>
        <taxon>Conoidasida</taxon>
        <taxon>Coccidia</taxon>
        <taxon>Eucoccidiorida</taxon>
        <taxon>Eimeriorina</taxon>
        <taxon>Cryptosporidiidae</taxon>
        <taxon>Cryptosporidium</taxon>
    </lineage>
</organism>
<dbReference type="AlphaFoldDB" id="A0A0S4TE41"/>
<dbReference type="Proteomes" id="UP001429100">
    <property type="component" value="Unassembled WGS sequence"/>
</dbReference>
<proteinExistence type="predicted"/>
<evidence type="ECO:0000313" key="3">
    <source>
        <dbReference type="EMBL" id="PPS92496.1"/>
    </source>
</evidence>
<evidence type="ECO:0000313" key="2">
    <source>
        <dbReference type="EMBL" id="CUV04819.1"/>
    </source>
</evidence>
<gene>
    <name evidence="2" type="ORF">CHUDEA3_60</name>
    <name evidence="3" type="ORF">GY17_00003900</name>
</gene>
<dbReference type="EMBL" id="LN877949">
    <property type="protein sequence ID" value="CUV04819.1"/>
    <property type="molecule type" value="Genomic_DNA"/>
</dbReference>
<name>A0A0S4TE41_CRYHO</name>